<comment type="caution">
    <text evidence="2">The sequence shown here is derived from an EMBL/GenBank/DDBJ whole genome shotgun (WGS) entry which is preliminary data.</text>
</comment>
<gene>
    <name evidence="2" type="ORF">BN946_scf184949.g4</name>
</gene>
<keyword evidence="3" id="KW-1185">Reference proteome</keyword>
<dbReference type="EMBL" id="CCBP010000650">
    <property type="protein sequence ID" value="CDO78102.1"/>
    <property type="molecule type" value="Genomic_DNA"/>
</dbReference>
<feature type="compositionally biased region" description="Low complexity" evidence="1">
    <location>
        <begin position="125"/>
        <end position="147"/>
    </location>
</feature>
<proteinExistence type="predicted"/>
<dbReference type="Proteomes" id="UP000029665">
    <property type="component" value="Unassembled WGS sequence"/>
</dbReference>
<dbReference type="HOGENOM" id="CLU_934281_0_0_1"/>
<evidence type="ECO:0000256" key="1">
    <source>
        <dbReference type="SAM" id="MobiDB-lite"/>
    </source>
</evidence>
<evidence type="ECO:0000313" key="3">
    <source>
        <dbReference type="Proteomes" id="UP000029665"/>
    </source>
</evidence>
<accession>A0A060SU78</accession>
<name>A0A060SU78_PYCCI</name>
<organism evidence="2 3">
    <name type="scientific">Pycnoporus cinnabarinus</name>
    <name type="common">Cinnabar-red polypore</name>
    <name type="synonym">Trametes cinnabarina</name>
    <dbReference type="NCBI Taxonomy" id="5643"/>
    <lineage>
        <taxon>Eukaryota</taxon>
        <taxon>Fungi</taxon>
        <taxon>Dikarya</taxon>
        <taxon>Basidiomycota</taxon>
        <taxon>Agaricomycotina</taxon>
        <taxon>Agaricomycetes</taxon>
        <taxon>Polyporales</taxon>
        <taxon>Polyporaceae</taxon>
        <taxon>Trametes</taxon>
    </lineage>
</organism>
<dbReference type="OrthoDB" id="2757790at2759"/>
<feature type="region of interest" description="Disordered" evidence="1">
    <location>
        <begin position="123"/>
        <end position="176"/>
    </location>
</feature>
<evidence type="ECO:0000313" key="2">
    <source>
        <dbReference type="EMBL" id="CDO78102.1"/>
    </source>
</evidence>
<feature type="region of interest" description="Disordered" evidence="1">
    <location>
        <begin position="239"/>
        <end position="307"/>
    </location>
</feature>
<feature type="compositionally biased region" description="Polar residues" evidence="1">
    <location>
        <begin position="159"/>
        <end position="170"/>
    </location>
</feature>
<protein>
    <submittedName>
        <fullName evidence="2">Uncharacterized protein</fullName>
    </submittedName>
</protein>
<dbReference type="AlphaFoldDB" id="A0A060SU78"/>
<feature type="compositionally biased region" description="Basic and acidic residues" evidence="1">
    <location>
        <begin position="298"/>
        <end position="307"/>
    </location>
</feature>
<sequence>MSVAYVRNHLNLPVSVADELESFFHVLLFYAVRLLRHNLKDVPFFVSDYFDACKPLGNAVRTCSEAKTRAMRHGFIVAENGHPVEFADPAGNLHVELNAMFNAFLSRFKARYEVLFWESRRSRPESGPSPASPQAAQQGTTQAAAQTRLKKRRKHPANPTASLEGSSTEAEPSELVKSLAQRLNSHQDFLDILANATDPDRVPEPVWPETDVVQDRLPDTYDPRLLLSLMNKMCTASGLTTADEDHDGGPPRKKMRTDLSEPRSGSSMPPPPVRAQTVDTPFGASSARSTNGRKRRAQDKGKGRARG</sequence>
<reference evidence="2" key="1">
    <citation type="submission" date="2014-01" db="EMBL/GenBank/DDBJ databases">
        <title>The genome of the white-rot fungus Pycnoporus cinnabarinus: a basidiomycete model with a versatile arsenal for lignocellulosic biomass breakdown.</title>
        <authorList>
            <person name="Levasseur A."/>
            <person name="Lomascolo A."/>
            <person name="Ruiz-Duenas F.J."/>
            <person name="Uzan E."/>
            <person name="Piumi F."/>
            <person name="Kues U."/>
            <person name="Ram A.F.J."/>
            <person name="Murat C."/>
            <person name="Haon M."/>
            <person name="Benoit I."/>
            <person name="Arfi Y."/>
            <person name="Chevret D."/>
            <person name="Drula E."/>
            <person name="Kwon M.J."/>
            <person name="Gouret P."/>
            <person name="Lesage-Meessen L."/>
            <person name="Lombard V."/>
            <person name="Mariette J."/>
            <person name="Noirot C."/>
            <person name="Park J."/>
            <person name="Patyshakuliyeva A."/>
            <person name="Wieneger R.A.B."/>
            <person name="Wosten H.A.B."/>
            <person name="Martin F."/>
            <person name="Coutinho P.M."/>
            <person name="de Vries R."/>
            <person name="Martinez A.T."/>
            <person name="Klopp C."/>
            <person name="Pontarotti P."/>
            <person name="Henrissat B."/>
            <person name="Record E."/>
        </authorList>
    </citation>
    <scope>NUCLEOTIDE SEQUENCE [LARGE SCALE GENOMIC DNA]</scope>
    <source>
        <strain evidence="2">BRFM137</strain>
    </source>
</reference>